<dbReference type="SMART" id="SM00642">
    <property type="entry name" value="Aamy"/>
    <property type="match status" value="1"/>
</dbReference>
<proteinExistence type="predicted"/>
<dbReference type="InterPro" id="IPR017853">
    <property type="entry name" value="GH"/>
</dbReference>
<dbReference type="SUPFAM" id="SSF81296">
    <property type="entry name" value="E set domains"/>
    <property type="match status" value="1"/>
</dbReference>
<dbReference type="Gene3D" id="2.60.40.10">
    <property type="entry name" value="Immunoglobulins"/>
    <property type="match status" value="1"/>
</dbReference>
<dbReference type="InterPro" id="IPR019492">
    <property type="entry name" value="Cyclo-malto-dextrinase_C"/>
</dbReference>
<dbReference type="SUPFAM" id="SSF51011">
    <property type="entry name" value="Glycosyl hydrolase domain"/>
    <property type="match status" value="1"/>
</dbReference>
<dbReference type="InterPro" id="IPR013783">
    <property type="entry name" value="Ig-like_fold"/>
</dbReference>
<dbReference type="PANTHER" id="PTHR10357">
    <property type="entry name" value="ALPHA-AMYLASE FAMILY MEMBER"/>
    <property type="match status" value="1"/>
</dbReference>
<dbReference type="EMBL" id="AQHW01000013">
    <property type="protein sequence ID" value="KKB57450.1"/>
    <property type="molecule type" value="Genomic_DNA"/>
</dbReference>
<dbReference type="STRING" id="1203610.HMPREF1536_02172"/>
<dbReference type="PANTHER" id="PTHR10357:SF210">
    <property type="entry name" value="MALTODEXTRIN GLUCOSIDASE"/>
    <property type="match status" value="1"/>
</dbReference>
<reference evidence="4 5" key="1">
    <citation type="submission" date="2013-04" db="EMBL/GenBank/DDBJ databases">
        <title>The Genome Sequence of Parabacteroides gordonii DSM 23371.</title>
        <authorList>
            <consortium name="The Broad Institute Genomics Platform"/>
            <person name="Earl A."/>
            <person name="Ward D."/>
            <person name="Feldgarden M."/>
            <person name="Gevers D."/>
            <person name="Martens E."/>
            <person name="Sakamoto M."/>
            <person name="Benno Y."/>
            <person name="Suzuki N."/>
            <person name="Matsunaga N."/>
            <person name="Koshihara K."/>
            <person name="Seki M."/>
            <person name="Komiya H."/>
            <person name="Walker B."/>
            <person name="Young S."/>
            <person name="Zeng Q."/>
            <person name="Gargeya S."/>
            <person name="Fitzgerald M."/>
            <person name="Haas B."/>
            <person name="Abouelleil A."/>
            <person name="Allen A.W."/>
            <person name="Alvarado L."/>
            <person name="Arachchi H.M."/>
            <person name="Berlin A.M."/>
            <person name="Chapman S.B."/>
            <person name="Gainer-Dewar J."/>
            <person name="Goldberg J."/>
            <person name="Griggs A."/>
            <person name="Gujja S."/>
            <person name="Hansen M."/>
            <person name="Howarth C."/>
            <person name="Imamovic A."/>
            <person name="Ireland A."/>
            <person name="Larimer J."/>
            <person name="McCowan C."/>
            <person name="Murphy C."/>
            <person name="Pearson M."/>
            <person name="Poon T.W."/>
            <person name="Priest M."/>
            <person name="Roberts A."/>
            <person name="Saif S."/>
            <person name="Shea T."/>
            <person name="Sisk P."/>
            <person name="Sykes S."/>
            <person name="Wortman J."/>
            <person name="Nusbaum C."/>
            <person name="Birren B."/>
        </authorList>
    </citation>
    <scope>NUCLEOTIDE SEQUENCE [LARGE SCALE GENOMIC DNA]</scope>
    <source>
        <strain evidence="4 5">MS-1</strain>
    </source>
</reference>
<evidence type="ECO:0000313" key="4">
    <source>
        <dbReference type="EMBL" id="KKB57450.1"/>
    </source>
</evidence>
<gene>
    <name evidence="4" type="ORF">HMPREF1536_02172</name>
</gene>
<organism evidence="4 5">
    <name type="scientific">Parabacteroides gordonii MS-1 = DSM 23371</name>
    <dbReference type="NCBI Taxonomy" id="1203610"/>
    <lineage>
        <taxon>Bacteria</taxon>
        <taxon>Pseudomonadati</taxon>
        <taxon>Bacteroidota</taxon>
        <taxon>Bacteroidia</taxon>
        <taxon>Bacteroidales</taxon>
        <taxon>Tannerellaceae</taxon>
        <taxon>Parabacteroides</taxon>
    </lineage>
</organism>
<evidence type="ECO:0000256" key="2">
    <source>
        <dbReference type="ARBA" id="ARBA00023295"/>
    </source>
</evidence>
<dbReference type="InterPro" id="IPR015171">
    <property type="entry name" value="Cyc-maltodext_N"/>
</dbReference>
<dbReference type="InterPro" id="IPR014756">
    <property type="entry name" value="Ig_E-set"/>
</dbReference>
<keyword evidence="2" id="KW-0326">Glycosidase</keyword>
<keyword evidence="1" id="KW-0378">Hydrolase</keyword>
<dbReference type="PATRIC" id="fig|1203610.3.peg.2229"/>
<feature type="domain" description="Glycosyl hydrolase family 13 catalytic" evidence="3">
    <location>
        <begin position="128"/>
        <end position="524"/>
    </location>
</feature>
<dbReference type="GO" id="GO:0005975">
    <property type="term" value="P:carbohydrate metabolic process"/>
    <property type="evidence" value="ECO:0007669"/>
    <property type="project" value="InterPro"/>
</dbReference>
<dbReference type="SUPFAM" id="SSF51445">
    <property type="entry name" value="(Trans)glycosidases"/>
    <property type="match status" value="1"/>
</dbReference>
<comment type="caution">
    <text evidence="4">The sequence shown here is derived from an EMBL/GenBank/DDBJ whole genome shotgun (WGS) entry which is preliminary data.</text>
</comment>
<dbReference type="Pfam" id="PF00128">
    <property type="entry name" value="Alpha-amylase"/>
    <property type="match status" value="1"/>
</dbReference>
<protein>
    <recommendedName>
        <fullName evidence="3">Glycosyl hydrolase family 13 catalytic domain-containing protein</fullName>
    </recommendedName>
</protein>
<dbReference type="Gene3D" id="2.60.40.1180">
    <property type="entry name" value="Golgi alpha-mannosidase II"/>
    <property type="match status" value="1"/>
</dbReference>
<evidence type="ECO:0000259" key="3">
    <source>
        <dbReference type="SMART" id="SM00642"/>
    </source>
</evidence>
<dbReference type="InterPro" id="IPR006047">
    <property type="entry name" value="GH13_cat_dom"/>
</dbReference>
<dbReference type="RefSeq" id="WP_028730366.1">
    <property type="nucleotide sequence ID" value="NZ_KE386765.1"/>
</dbReference>
<dbReference type="InterPro" id="IPR013780">
    <property type="entry name" value="Glyco_hydro_b"/>
</dbReference>
<dbReference type="Proteomes" id="UP000033035">
    <property type="component" value="Unassembled WGS sequence"/>
</dbReference>
<dbReference type="HOGENOM" id="CLU_006462_7_3_10"/>
<keyword evidence="5" id="KW-1185">Reference proteome</keyword>
<dbReference type="Pfam" id="PF10438">
    <property type="entry name" value="Cyc-maltodext_C"/>
    <property type="match status" value="1"/>
</dbReference>
<dbReference type="Gene3D" id="3.20.20.80">
    <property type="entry name" value="Glycosidases"/>
    <property type="match status" value="1"/>
</dbReference>
<name>A0A0F5JIM5_9BACT</name>
<dbReference type="GO" id="GO:0016798">
    <property type="term" value="F:hydrolase activity, acting on glycosyl bonds"/>
    <property type="evidence" value="ECO:0007669"/>
    <property type="project" value="UniProtKB-KW"/>
</dbReference>
<evidence type="ECO:0000313" key="5">
    <source>
        <dbReference type="Proteomes" id="UP000033035"/>
    </source>
</evidence>
<accession>A0A0F5JIM5</accession>
<sequence length="612" mass="71004">MYRKIMVFVFYFLFIIGDIAAQNINKIEPLFWWTGMKNPELQLMVYGDHISEYHPIISDPHVCLKNYVTVESPNYQILYLDLSKAQPGFFDITFVKGKKKIVYSYELKERKANTSDIQGYDSSDVLYLIMPDRFANGDPSNDHVPMSAEYVVDRSKPGARHGGDLKGIEDHLDYFVDLGVTAIWLNPVLENDAKGGSYHGYFSTDMYHVDRRLGTNEDYLRLIDKAHKKGLRVVMDMIFNHIGGNHPWVLDVPSKDWFNESPSKRGNHAKAIFYDTYASTYDSDVMKYAGFGFDVNQANPHIAKYLIQNSIWWIEYARIDAIRQDTYPYADFDMMREWNIQVMNEYPQFNIVGEIWTNYTIGTAWWQKDCKLNFGKSTELKSVMDFTLMDIASGIFNDKSASEGQLNKIYDHLCYDFVYPDIKNVLRFLDNHDTDRFLRSEPTDLDGYKQGAAFLLTIPGTPQLYYGHEWLMYGTKNRPGGDGNIRLDVPGGWADDSQNWFIREGRSSLQNEAWDYLQTLLKWRKGNKIISEGKMKHFMPQSGVYVYERYLDNRSVMVFINGSNKEVELPLARYAESLRGRTKGKDVLTKRVITFTENLELTPKEVLVIDMN</sequence>
<dbReference type="Pfam" id="PF09087">
    <property type="entry name" value="Cyc-maltodext_N"/>
    <property type="match status" value="1"/>
</dbReference>
<dbReference type="AlphaFoldDB" id="A0A0F5JIM5"/>
<evidence type="ECO:0000256" key="1">
    <source>
        <dbReference type="ARBA" id="ARBA00022801"/>
    </source>
</evidence>